<sequence length="557" mass="58810">MTDFVFNSAVRSNVGLVRKNNQDSGYAGRNFLLIADGMGGHAGGDVASAIAVARLASLDHGDHTGESLDSLRSTILDANDRIARAVEDEPQLGGMGTTVTALLRCNDRLALAHIGDSRAYLLRDDSFSQMTTDHTFVQMLVDEGRITPEEAEYHPQRSVVMRVLGDVGASPELDMSVREARIGDRWMLCSDGLTGFADLDVIEEALRSIDDPGECADRLVNMALEGGGADNITVVIGDVIDATDLTDEDLDAPGQFGGSVEINPQFAQLGTVDNDTPPVEDLETEALPQVDEDTAEVASNSHDDETPADGASDAGAGTATNSEKASDGADEETAEAVSTTAVGAAASSAAAVAGDGKRGGRGKARATKSRKRKDLGADTDDFDEFSDEEPRRRWIPWAIAGAVIVLLIVAGFAGKAFIQSQYYVTEENGKVAVYQGVSQNLGPFKLSNLNETTDIEVEYLPAYTQSRLKETIPASSHDEAQKIVENLRSAADKTRQQSVSGGATDGSSTDPAPSAPGEPGNNPENNPAQGTQQQPGQPDQPNQPQQPAQQAEQGENP</sequence>
<feature type="compositionally biased region" description="Basic residues" evidence="2">
    <location>
        <begin position="359"/>
        <end position="373"/>
    </location>
</feature>
<dbReference type="SMART" id="SM00331">
    <property type="entry name" value="PP2C_SIG"/>
    <property type="match status" value="1"/>
</dbReference>
<dbReference type="PROSITE" id="PS00381">
    <property type="entry name" value="CLP_PROTEASE_SER"/>
    <property type="match status" value="1"/>
</dbReference>
<dbReference type="Gene3D" id="3.60.40.10">
    <property type="entry name" value="PPM-type phosphatase domain"/>
    <property type="match status" value="1"/>
</dbReference>
<keyword evidence="6" id="KW-1185">Reference proteome</keyword>
<comment type="caution">
    <text evidence="5">The sequence shown here is derived from an EMBL/GenBank/DDBJ whole genome shotgun (WGS) entry which is preliminary data.</text>
</comment>
<evidence type="ECO:0000259" key="4">
    <source>
        <dbReference type="PROSITE" id="PS51746"/>
    </source>
</evidence>
<name>D4YQN9_9MICO</name>
<dbReference type="InterPro" id="IPR036457">
    <property type="entry name" value="PPM-type-like_dom_sf"/>
</dbReference>
<dbReference type="Pfam" id="PF08955">
    <property type="entry name" value="BofC_C"/>
    <property type="match status" value="1"/>
</dbReference>
<accession>D4YQN9</accession>
<keyword evidence="3" id="KW-1133">Transmembrane helix</keyword>
<feature type="compositionally biased region" description="Low complexity" evidence="2">
    <location>
        <begin position="335"/>
        <end position="354"/>
    </location>
</feature>
<organism evidence="5 6">
    <name type="scientific">Brevibacterium mcbrellneri ATCC 49030</name>
    <dbReference type="NCBI Taxonomy" id="585530"/>
    <lineage>
        <taxon>Bacteria</taxon>
        <taxon>Bacillati</taxon>
        <taxon>Actinomycetota</taxon>
        <taxon>Actinomycetes</taxon>
        <taxon>Micrococcales</taxon>
        <taxon>Brevibacteriaceae</taxon>
        <taxon>Brevibacterium</taxon>
    </lineage>
</organism>
<dbReference type="AlphaFoldDB" id="D4YQN9"/>
<feature type="region of interest" description="Disordered" evidence="2">
    <location>
        <begin position="292"/>
        <end position="384"/>
    </location>
</feature>
<dbReference type="InterPro" id="IPR015655">
    <property type="entry name" value="PP2C"/>
</dbReference>
<protein>
    <recommendedName>
        <fullName evidence="1">Endopeptidase Clp</fullName>
        <ecNumber evidence="1">3.4.21.92</ecNumber>
    </recommendedName>
</protein>
<keyword evidence="3" id="KW-0472">Membrane</keyword>
<evidence type="ECO:0000256" key="3">
    <source>
        <dbReference type="SAM" id="Phobius"/>
    </source>
</evidence>
<dbReference type="GO" id="GO:0004722">
    <property type="term" value="F:protein serine/threonine phosphatase activity"/>
    <property type="evidence" value="ECO:0007669"/>
    <property type="project" value="InterPro"/>
</dbReference>
<feature type="transmembrane region" description="Helical" evidence="3">
    <location>
        <begin position="394"/>
        <end position="413"/>
    </location>
</feature>
<dbReference type="eggNOG" id="COG0631">
    <property type="taxonomic scope" value="Bacteria"/>
</dbReference>
<feature type="region of interest" description="Disordered" evidence="2">
    <location>
        <begin position="489"/>
        <end position="557"/>
    </location>
</feature>
<dbReference type="RefSeq" id="WP_005886086.1">
    <property type="nucleotide sequence ID" value="NZ_ADNU01000074.1"/>
</dbReference>
<feature type="compositionally biased region" description="Low complexity" evidence="2">
    <location>
        <begin position="308"/>
        <end position="320"/>
    </location>
</feature>
<dbReference type="STRING" id="585530.HMPREF0183_2249"/>
<dbReference type="Pfam" id="PF13672">
    <property type="entry name" value="PP2C_2"/>
    <property type="match status" value="1"/>
</dbReference>
<feature type="compositionally biased region" description="Polar residues" evidence="2">
    <location>
        <begin position="496"/>
        <end position="510"/>
    </location>
</feature>
<dbReference type="SMART" id="SM00332">
    <property type="entry name" value="PP2Cc"/>
    <property type="match status" value="1"/>
</dbReference>
<dbReference type="EC" id="3.4.21.92" evidence="1"/>
<keyword evidence="3" id="KW-0812">Transmembrane</keyword>
<evidence type="ECO:0000256" key="2">
    <source>
        <dbReference type="SAM" id="MobiDB-lite"/>
    </source>
</evidence>
<dbReference type="OrthoDB" id="9801841at2"/>
<dbReference type="InterPro" id="IPR015050">
    <property type="entry name" value="BofC_C"/>
</dbReference>
<dbReference type="Proteomes" id="UP000005714">
    <property type="component" value="Unassembled WGS sequence"/>
</dbReference>
<dbReference type="InterPro" id="IPR001932">
    <property type="entry name" value="PPM-type_phosphatase-like_dom"/>
</dbReference>
<feature type="compositionally biased region" description="Low complexity" evidence="2">
    <location>
        <begin position="511"/>
        <end position="557"/>
    </location>
</feature>
<dbReference type="PANTHER" id="PTHR13832:SF827">
    <property type="entry name" value="PROTEIN PHOSPHATASE 1L"/>
    <property type="match status" value="1"/>
</dbReference>
<dbReference type="PANTHER" id="PTHR13832">
    <property type="entry name" value="PROTEIN PHOSPHATASE 2C"/>
    <property type="match status" value="1"/>
</dbReference>
<feature type="active site" evidence="1">
    <location>
        <position position="347"/>
    </location>
</feature>
<dbReference type="SUPFAM" id="SSF81606">
    <property type="entry name" value="PP2C-like"/>
    <property type="match status" value="1"/>
</dbReference>
<reference evidence="5 6" key="1">
    <citation type="submission" date="2010-04" db="EMBL/GenBank/DDBJ databases">
        <authorList>
            <person name="Qin X."/>
            <person name="Bachman B."/>
            <person name="Battles P."/>
            <person name="Bell A."/>
            <person name="Bess C."/>
            <person name="Bickham C."/>
            <person name="Chaboub L."/>
            <person name="Chen D."/>
            <person name="Coyle M."/>
            <person name="Deiros D.R."/>
            <person name="Dinh H."/>
            <person name="Forbes L."/>
            <person name="Fowler G."/>
            <person name="Francisco L."/>
            <person name="Fu Q."/>
            <person name="Gubbala S."/>
            <person name="Hale W."/>
            <person name="Han Y."/>
            <person name="Hemphill L."/>
            <person name="Highlander S.K."/>
            <person name="Hirani K."/>
            <person name="Hogues M."/>
            <person name="Jackson L."/>
            <person name="Jakkamsetti A."/>
            <person name="Javaid M."/>
            <person name="Jiang H."/>
            <person name="Korchina V."/>
            <person name="Kovar C."/>
            <person name="Lara F."/>
            <person name="Lee S."/>
            <person name="Mata R."/>
            <person name="Mathew T."/>
            <person name="Moen C."/>
            <person name="Morales K."/>
            <person name="Munidasa M."/>
            <person name="Nazareth L."/>
            <person name="Ngo R."/>
            <person name="Nguyen L."/>
            <person name="Okwuonu G."/>
            <person name="Ongeri F."/>
            <person name="Patil S."/>
            <person name="Petrosino J."/>
            <person name="Pham C."/>
            <person name="Pham P."/>
            <person name="Pu L.-L."/>
            <person name="Puazo M."/>
            <person name="Raj R."/>
            <person name="Reid J."/>
            <person name="Rouhana J."/>
            <person name="Saada N."/>
            <person name="Shang Y."/>
            <person name="Simmons D."/>
            <person name="Thornton R."/>
            <person name="Warren J."/>
            <person name="Weissenberger G."/>
            <person name="Zhang J."/>
            <person name="Zhang L."/>
            <person name="Zhou C."/>
            <person name="Zhu D."/>
            <person name="Muzny D."/>
            <person name="Worley K."/>
            <person name="Gibbs R."/>
        </authorList>
    </citation>
    <scope>NUCLEOTIDE SEQUENCE [LARGE SCALE GENOMIC DNA]</scope>
    <source>
        <strain evidence="5 6">ATCC 49030</strain>
    </source>
</reference>
<evidence type="ECO:0000313" key="5">
    <source>
        <dbReference type="EMBL" id="EFG46527.1"/>
    </source>
</evidence>
<feature type="domain" description="PPM-type phosphatase" evidence="4">
    <location>
        <begin position="7"/>
        <end position="239"/>
    </location>
</feature>
<gene>
    <name evidence="5" type="ORF">HMPREF0183_2249</name>
</gene>
<comment type="catalytic activity">
    <reaction evidence="1">
        <text>Hydrolysis of proteins to small peptides in the presence of ATP and magnesium. alpha-casein is the usual test substrate. In the absence of ATP, only oligopeptides shorter than five residues are hydrolyzed (such as succinyl-Leu-Tyr-|-NHMec, and Leu-Tyr-Leu-|-Tyr-Trp, in which cleavage of the -Tyr-|-Leu- and -Tyr-|-Trp bonds also occurs).</text>
        <dbReference type="EC" id="3.4.21.92"/>
    </reaction>
</comment>
<evidence type="ECO:0000313" key="6">
    <source>
        <dbReference type="Proteomes" id="UP000005714"/>
    </source>
</evidence>
<proteinExistence type="predicted"/>
<dbReference type="PROSITE" id="PS51746">
    <property type="entry name" value="PPM_2"/>
    <property type="match status" value="1"/>
</dbReference>
<dbReference type="InterPro" id="IPR018215">
    <property type="entry name" value="ClpP_Ser_AS"/>
</dbReference>
<evidence type="ECO:0000256" key="1">
    <source>
        <dbReference type="PROSITE-ProRule" id="PRU10085"/>
    </source>
</evidence>
<dbReference type="EMBL" id="ADNU01000074">
    <property type="protein sequence ID" value="EFG46527.1"/>
    <property type="molecule type" value="Genomic_DNA"/>
</dbReference>
<dbReference type="CDD" id="cd00143">
    <property type="entry name" value="PP2Cc"/>
    <property type="match status" value="1"/>
</dbReference>